<keyword evidence="2" id="KW-1185">Reference proteome</keyword>
<sequence>MSDTGIGVVRNVECHMLWGTGAQHAAVLERDRCFPVPAVNER</sequence>
<proteinExistence type="predicted"/>
<accession>A0A348HEA7</accession>
<organism evidence="1 2">
    <name type="scientific">Zymobacter palmae</name>
    <dbReference type="NCBI Taxonomy" id="33074"/>
    <lineage>
        <taxon>Bacteria</taxon>
        <taxon>Pseudomonadati</taxon>
        <taxon>Pseudomonadota</taxon>
        <taxon>Gammaproteobacteria</taxon>
        <taxon>Oceanospirillales</taxon>
        <taxon>Halomonadaceae</taxon>
        <taxon>Zymobacter group</taxon>
        <taxon>Zymobacter</taxon>
    </lineage>
</organism>
<dbReference type="EMBL" id="AP018933">
    <property type="protein sequence ID" value="BBG29959.1"/>
    <property type="molecule type" value="Genomic_DNA"/>
</dbReference>
<evidence type="ECO:0000313" key="2">
    <source>
        <dbReference type="Proteomes" id="UP000267342"/>
    </source>
</evidence>
<protein>
    <submittedName>
        <fullName evidence="1">Glycerol-3-phosphate dehydrogenase</fullName>
    </submittedName>
</protein>
<dbReference type="Proteomes" id="UP000267342">
    <property type="component" value="Chromosome"/>
</dbReference>
<name>A0A348HEA7_9GAMM</name>
<dbReference type="AlphaFoldDB" id="A0A348HEA7"/>
<reference evidence="1 2" key="1">
    <citation type="submission" date="2018-09" db="EMBL/GenBank/DDBJ databases">
        <title>Zymobacter palmae IAM14233 (=T109) whole genome analysis.</title>
        <authorList>
            <person name="Yanase H."/>
        </authorList>
    </citation>
    <scope>NUCLEOTIDE SEQUENCE [LARGE SCALE GENOMIC DNA]</scope>
    <source>
        <strain evidence="1 2">IAM14233</strain>
    </source>
</reference>
<evidence type="ECO:0000313" key="1">
    <source>
        <dbReference type="EMBL" id="BBG29959.1"/>
    </source>
</evidence>
<dbReference type="KEGG" id="zpl:ZBT109_1199"/>
<gene>
    <name evidence="1" type="ORF">ZBT109_1199</name>
</gene>